<evidence type="ECO:0000259" key="3">
    <source>
        <dbReference type="Pfam" id="PF01557"/>
    </source>
</evidence>
<evidence type="ECO:0000256" key="1">
    <source>
        <dbReference type="ARBA" id="ARBA00010211"/>
    </source>
</evidence>
<dbReference type="InterPro" id="IPR036663">
    <property type="entry name" value="Fumarylacetoacetase_C_sf"/>
</dbReference>
<dbReference type="InterPro" id="IPR051121">
    <property type="entry name" value="FAH"/>
</dbReference>
<dbReference type="SUPFAM" id="SSF56529">
    <property type="entry name" value="FAH"/>
    <property type="match status" value="1"/>
</dbReference>
<accession>A0ABN5IUJ3</accession>
<comment type="similarity">
    <text evidence="1">Belongs to the FAH family.</text>
</comment>
<dbReference type="GO" id="GO:0016787">
    <property type="term" value="F:hydrolase activity"/>
    <property type="evidence" value="ECO:0007669"/>
    <property type="project" value="UniProtKB-KW"/>
</dbReference>
<evidence type="ECO:0000313" key="4">
    <source>
        <dbReference type="EMBL" id="AVQ01964.1"/>
    </source>
</evidence>
<dbReference type="Pfam" id="PF01557">
    <property type="entry name" value="FAA_hydrolase"/>
    <property type="match status" value="1"/>
</dbReference>
<gene>
    <name evidence="4" type="ORF">B7G68_08955</name>
</gene>
<proteinExistence type="inferred from homology"/>
<sequence length="282" mass="30165">MKIASFRAAGAASWGFVDGDHVIDVGAVLGEQYPDLEALIAAEALDVAKAAIAEAPRVLLAEVVLTPVVSRPGKIFCIGHNYESHRQETGRAKVSYPSVFLRFADTLTAHGAALLRPRESTSLDYEGELAVIIGRGGRRISEDEAMAHVAGLAPSNDASIRDWQWHTQQFTPGKNFPQTCALGPWMVTPDEIEDLGAVTVTTRLNGQVMQSQPVSDMLFPIPRIIAYISTFTTLSPGDVILTGTPGGVGAKREPPVWMKPGDIVEIDIPGVGLLVNTVADET</sequence>
<dbReference type="Proteomes" id="UP000240527">
    <property type="component" value="Chromosome"/>
</dbReference>
<dbReference type="InterPro" id="IPR011234">
    <property type="entry name" value="Fumarylacetoacetase-like_C"/>
</dbReference>
<feature type="domain" description="Fumarylacetoacetase-like C-terminal" evidence="3">
    <location>
        <begin position="74"/>
        <end position="278"/>
    </location>
</feature>
<evidence type="ECO:0000256" key="2">
    <source>
        <dbReference type="ARBA" id="ARBA00022723"/>
    </source>
</evidence>
<keyword evidence="5" id="KW-1185">Reference proteome</keyword>
<keyword evidence="2" id="KW-0479">Metal-binding</keyword>
<organism evidence="4 5">
    <name type="scientific">Caulobacter segnis</name>
    <dbReference type="NCBI Taxonomy" id="88688"/>
    <lineage>
        <taxon>Bacteria</taxon>
        <taxon>Pseudomonadati</taxon>
        <taxon>Pseudomonadota</taxon>
        <taxon>Alphaproteobacteria</taxon>
        <taxon>Caulobacterales</taxon>
        <taxon>Caulobacteraceae</taxon>
        <taxon>Caulobacter</taxon>
    </lineage>
</organism>
<protein>
    <submittedName>
        <fullName evidence="4">FAA hydrolase family protein</fullName>
    </submittedName>
</protein>
<dbReference type="EMBL" id="CP027850">
    <property type="protein sequence ID" value="AVQ01964.1"/>
    <property type="molecule type" value="Genomic_DNA"/>
</dbReference>
<reference evidence="4 5" key="1">
    <citation type="journal article" date="2015" name="Biotechnol. Bioeng.">
        <title>Genome sequence and phenotypic characterization of Caulobacter segnis.</title>
        <authorList>
            <person name="Patel S."/>
            <person name="Fletcher B."/>
            <person name="Scott D.C."/>
            <person name="Ely B."/>
        </authorList>
    </citation>
    <scope>NUCLEOTIDE SEQUENCE [LARGE SCALE GENOMIC DNA]</scope>
    <source>
        <strain evidence="4 5">TK0059</strain>
    </source>
</reference>
<dbReference type="RefSeq" id="WP_013078878.1">
    <property type="nucleotide sequence ID" value="NZ_CP027850.1"/>
</dbReference>
<dbReference type="Gene3D" id="3.90.850.10">
    <property type="entry name" value="Fumarylacetoacetase-like, C-terminal domain"/>
    <property type="match status" value="1"/>
</dbReference>
<evidence type="ECO:0000313" key="5">
    <source>
        <dbReference type="Proteomes" id="UP000240527"/>
    </source>
</evidence>
<dbReference type="PANTHER" id="PTHR42796">
    <property type="entry name" value="FUMARYLACETOACETATE HYDROLASE DOMAIN-CONTAINING PROTEIN 2A-RELATED"/>
    <property type="match status" value="1"/>
</dbReference>
<dbReference type="PANTHER" id="PTHR42796:SF4">
    <property type="entry name" value="FUMARYLACETOACETATE HYDROLASE DOMAIN-CONTAINING PROTEIN 2A"/>
    <property type="match status" value="1"/>
</dbReference>
<name>A0ABN5IUJ3_9CAUL</name>
<keyword evidence="4" id="KW-0378">Hydrolase</keyword>